<protein>
    <submittedName>
        <fullName evidence="4">HAD family hydrolase</fullName>
    </submittedName>
</protein>
<evidence type="ECO:0000256" key="3">
    <source>
        <dbReference type="ARBA" id="ARBA00022842"/>
    </source>
</evidence>
<gene>
    <name evidence="4" type="ORF">HFQ13_12265</name>
</gene>
<evidence type="ECO:0000313" key="5">
    <source>
        <dbReference type="Proteomes" id="UP001197378"/>
    </source>
</evidence>
<dbReference type="GO" id="GO:0046872">
    <property type="term" value="F:metal ion binding"/>
    <property type="evidence" value="ECO:0007669"/>
    <property type="project" value="UniProtKB-KW"/>
</dbReference>
<proteinExistence type="predicted"/>
<sequence length="231" mass="25946">MTDWVAFDLDGTLTRGETIVSFYRTVLGEGRALRLLLRSLPMLGAYALGWRSNGETKEWVLQRSLTGRHPQELEQGTVEFIDRVLPRLLRDSVWDRLAQHRDLGQRLVLVTATLELYARPWAEQVGFDAVIATRLATDESGRFTGRLQGANCWGPEKARRLREELGVNKLAYAYGNSRGDREMLAMAENPVCICRANHWGSDLLALPAESVAITVVAPTVQQKLEKTLGNR</sequence>
<dbReference type="AlphaFoldDB" id="A0AAE2YRM4"/>
<dbReference type="Gene3D" id="3.40.50.1000">
    <property type="entry name" value="HAD superfamily/HAD-like"/>
    <property type="match status" value="1"/>
</dbReference>
<dbReference type="CDD" id="cd02612">
    <property type="entry name" value="HAD_PGPPase"/>
    <property type="match status" value="1"/>
</dbReference>
<keyword evidence="5" id="KW-1185">Reference proteome</keyword>
<dbReference type="Proteomes" id="UP001197378">
    <property type="component" value="Unassembled WGS sequence"/>
</dbReference>
<dbReference type="Pfam" id="PF12710">
    <property type="entry name" value="HAD"/>
    <property type="match status" value="1"/>
</dbReference>
<organism evidence="4 5">
    <name type="scientific">Igneacidithiobacillus copahuensis</name>
    <dbReference type="NCBI Taxonomy" id="2724909"/>
    <lineage>
        <taxon>Bacteria</taxon>
        <taxon>Pseudomonadati</taxon>
        <taxon>Pseudomonadota</taxon>
        <taxon>Acidithiobacillia</taxon>
        <taxon>Acidithiobacillales</taxon>
        <taxon>Acidithiobacillaceae</taxon>
        <taxon>Igneacidithiobacillus</taxon>
    </lineage>
</organism>
<dbReference type="RefSeq" id="WP_215871692.1">
    <property type="nucleotide sequence ID" value="NZ_JAAXYO010000180.1"/>
</dbReference>
<dbReference type="Gene3D" id="1.20.1440.100">
    <property type="entry name" value="SG protein - dephosphorylation function"/>
    <property type="match status" value="1"/>
</dbReference>
<name>A0AAE2YRM4_9PROT</name>
<dbReference type="InterPro" id="IPR006385">
    <property type="entry name" value="HAD_hydro_SerB1"/>
</dbReference>
<accession>A0AAE2YRM4</accession>
<dbReference type="PANTHER" id="PTHR43344">
    <property type="entry name" value="PHOSPHOSERINE PHOSPHATASE"/>
    <property type="match status" value="1"/>
</dbReference>
<dbReference type="GO" id="GO:0016787">
    <property type="term" value="F:hydrolase activity"/>
    <property type="evidence" value="ECO:0007669"/>
    <property type="project" value="UniProtKB-KW"/>
</dbReference>
<dbReference type="InterPro" id="IPR050582">
    <property type="entry name" value="HAD-like_SerB"/>
</dbReference>
<dbReference type="EMBL" id="JAAXYO010000180">
    <property type="protein sequence ID" value="MBU2788965.1"/>
    <property type="molecule type" value="Genomic_DNA"/>
</dbReference>
<evidence type="ECO:0000256" key="1">
    <source>
        <dbReference type="ARBA" id="ARBA00022723"/>
    </source>
</evidence>
<dbReference type="PANTHER" id="PTHR43344:SF13">
    <property type="entry name" value="PHOSPHATASE RV3661-RELATED"/>
    <property type="match status" value="1"/>
</dbReference>
<dbReference type="SUPFAM" id="SSF56784">
    <property type="entry name" value="HAD-like"/>
    <property type="match status" value="1"/>
</dbReference>
<evidence type="ECO:0000256" key="2">
    <source>
        <dbReference type="ARBA" id="ARBA00022801"/>
    </source>
</evidence>
<evidence type="ECO:0000313" key="4">
    <source>
        <dbReference type="EMBL" id="MBU2788965.1"/>
    </source>
</evidence>
<dbReference type="InterPro" id="IPR023214">
    <property type="entry name" value="HAD_sf"/>
</dbReference>
<comment type="caution">
    <text evidence="4">The sequence shown here is derived from an EMBL/GenBank/DDBJ whole genome shotgun (WGS) entry which is preliminary data.</text>
</comment>
<keyword evidence="1" id="KW-0479">Metal-binding</keyword>
<dbReference type="InterPro" id="IPR036412">
    <property type="entry name" value="HAD-like_sf"/>
</dbReference>
<reference evidence="4" key="1">
    <citation type="journal article" date="2021" name="ISME J.">
        <title>Genomic evolution of the class Acidithiobacillia: deep-branching Proteobacteria living in extreme acidic conditions.</title>
        <authorList>
            <person name="Moya-Beltran A."/>
            <person name="Beard S."/>
            <person name="Rojas-Villalobos C."/>
            <person name="Issotta F."/>
            <person name="Gallardo Y."/>
            <person name="Ulloa R."/>
            <person name="Giaveno A."/>
            <person name="Degli Esposti M."/>
            <person name="Johnson D.B."/>
            <person name="Quatrini R."/>
        </authorList>
    </citation>
    <scope>NUCLEOTIDE SEQUENCE</scope>
    <source>
        <strain evidence="4">VAN18-1</strain>
    </source>
</reference>
<dbReference type="NCBIfam" id="TIGR01490">
    <property type="entry name" value="HAD-SF-IB-hyp1"/>
    <property type="match status" value="1"/>
</dbReference>
<keyword evidence="3" id="KW-0460">Magnesium</keyword>
<keyword evidence="2 4" id="KW-0378">Hydrolase</keyword>
<dbReference type="NCBIfam" id="TIGR01488">
    <property type="entry name" value="HAD-SF-IB"/>
    <property type="match status" value="1"/>
</dbReference>